<reference evidence="2 3" key="1">
    <citation type="submission" date="2019-11" db="EMBL/GenBank/DDBJ databases">
        <title>Whole-genome sequence of Rhodoplanes serenus DSM 18633, type strain.</title>
        <authorList>
            <person name="Kyndt J.A."/>
            <person name="Meyer T.E."/>
        </authorList>
    </citation>
    <scope>NUCLEOTIDE SEQUENCE [LARGE SCALE GENOMIC DNA]</scope>
    <source>
        <strain evidence="2 3">DSM 18633</strain>
    </source>
</reference>
<evidence type="ECO:0000256" key="1">
    <source>
        <dbReference type="SAM" id="MobiDB-lite"/>
    </source>
</evidence>
<dbReference type="RefSeq" id="WP_155480854.1">
    <property type="nucleotide sequence ID" value="NZ_WNKV01000016.1"/>
</dbReference>
<gene>
    <name evidence="2" type="ORF">GJ689_19555</name>
</gene>
<dbReference type="PANTHER" id="PTHR40269:SF1">
    <property type="entry name" value="OUTER MEMBRANE PROTEIN"/>
    <property type="match status" value="1"/>
</dbReference>
<accession>A0A9X4XNG6</accession>
<feature type="compositionally biased region" description="Basic and acidic residues" evidence="1">
    <location>
        <begin position="366"/>
        <end position="376"/>
    </location>
</feature>
<proteinExistence type="predicted"/>
<feature type="region of interest" description="Disordered" evidence="1">
    <location>
        <begin position="38"/>
        <end position="111"/>
    </location>
</feature>
<dbReference type="Pfam" id="PF11737">
    <property type="entry name" value="DUF3300"/>
    <property type="match status" value="1"/>
</dbReference>
<feature type="compositionally biased region" description="Pro residues" evidence="1">
    <location>
        <begin position="57"/>
        <end position="96"/>
    </location>
</feature>
<evidence type="ECO:0000313" key="3">
    <source>
        <dbReference type="Proteomes" id="UP000438991"/>
    </source>
</evidence>
<organism evidence="2 3">
    <name type="scientific">Rhodoplanes serenus</name>
    <dbReference type="NCBI Taxonomy" id="200615"/>
    <lineage>
        <taxon>Bacteria</taxon>
        <taxon>Pseudomonadati</taxon>
        <taxon>Pseudomonadota</taxon>
        <taxon>Alphaproteobacteria</taxon>
        <taxon>Hyphomicrobiales</taxon>
        <taxon>Nitrobacteraceae</taxon>
        <taxon>Rhodoplanes</taxon>
    </lineage>
</organism>
<sequence>MADLLNRKRRPGHGTRWSFMVAAATLSLSTAILPVRAQTAEEAPARTESAPPADTAAPPPAATEVAPPAPDAGPPPPAPPAAVETTPPPAPVPPPAAASAPETLAPAASQAAAQAADGPAYTLSDLEYMLAPIALYPDPLLAVMLPATLFPEQIVEAYNWIEANPRFVQARNFAQVDRKTWDSSVEALVRFSDVVRLLHDNMEWAESIGLAFSTQPQDVSTTIQMLRAKAQGAGTLKSTPQQVVSTREQNGQSTIYIAPANPERIYVPVYDSATVFTDVATGAVLFGTGVLVGSAWNNRWGWKNRGWNTVWVVPPGWRRPPHWGPAPGPRPPAWGPGPWRPDRPIVDRPGVPDRPAAGPGRPLPPRPDRPGLRPDRPGVGPGRPDRPGLRPDRPGAGHDRPGLPPRPDVRPDRPGPGGGRAGLPERPVVRPERPGAGTGRPAVPERAAVRPERPSRPSVTPDRPSRPSAAPNRPNTPAAEPYRPSRPSAQPNRPSRPSAAPSRPARPPAAQRPQARPQRARPQPRGAGPAGGL</sequence>
<dbReference type="InterPro" id="IPR021728">
    <property type="entry name" value="DUF3300"/>
</dbReference>
<dbReference type="PANTHER" id="PTHR40269">
    <property type="entry name" value="OUTER MEMBRANE PROTEIN-RELATED"/>
    <property type="match status" value="1"/>
</dbReference>
<dbReference type="AlphaFoldDB" id="A0A9X4XNG6"/>
<protein>
    <submittedName>
        <fullName evidence="2">DUF3300 domain-containing protein</fullName>
    </submittedName>
</protein>
<comment type="caution">
    <text evidence="2">The sequence shown here is derived from an EMBL/GenBank/DDBJ whole genome shotgun (WGS) entry which is preliminary data.</text>
</comment>
<dbReference type="EMBL" id="WNKV01000016">
    <property type="protein sequence ID" value="MTW18403.1"/>
    <property type="molecule type" value="Genomic_DNA"/>
</dbReference>
<feature type="compositionally biased region" description="Low complexity" evidence="1">
    <location>
        <begin position="485"/>
        <end position="527"/>
    </location>
</feature>
<feature type="compositionally biased region" description="Low complexity" evidence="1">
    <location>
        <begin position="97"/>
        <end position="111"/>
    </location>
</feature>
<name>A0A9X4XNG6_9BRAD</name>
<feature type="region of interest" description="Disordered" evidence="1">
    <location>
        <begin position="328"/>
        <end position="533"/>
    </location>
</feature>
<dbReference type="Proteomes" id="UP000438991">
    <property type="component" value="Unassembled WGS sequence"/>
</dbReference>
<feature type="compositionally biased region" description="Low complexity" evidence="1">
    <location>
        <begin position="466"/>
        <end position="475"/>
    </location>
</feature>
<evidence type="ECO:0000313" key="2">
    <source>
        <dbReference type="EMBL" id="MTW18403.1"/>
    </source>
</evidence>
<feature type="compositionally biased region" description="Pro residues" evidence="1">
    <location>
        <begin position="328"/>
        <end position="339"/>
    </location>
</feature>
<feature type="compositionally biased region" description="Basic and acidic residues" evidence="1">
    <location>
        <begin position="383"/>
        <end position="413"/>
    </location>
</feature>